<keyword evidence="3" id="KW-1185">Reference proteome</keyword>
<reference evidence="2 3" key="1">
    <citation type="submission" date="2024-01" db="EMBL/GenBank/DDBJ databases">
        <title>A draft genome for a cacao thread blight-causing isolate of Paramarasmius palmivorus.</title>
        <authorList>
            <person name="Baruah I.K."/>
            <person name="Bukari Y."/>
            <person name="Amoako-Attah I."/>
            <person name="Meinhardt L.W."/>
            <person name="Bailey B.A."/>
            <person name="Cohen S.P."/>
        </authorList>
    </citation>
    <scope>NUCLEOTIDE SEQUENCE [LARGE SCALE GENOMIC DNA]</scope>
    <source>
        <strain evidence="2 3">GH-12</strain>
    </source>
</reference>
<gene>
    <name evidence="2" type="ORF">VNI00_010460</name>
</gene>
<dbReference type="Gene3D" id="3.30.710.10">
    <property type="entry name" value="Potassium Channel Kv1.1, Chain A"/>
    <property type="match status" value="1"/>
</dbReference>
<dbReference type="InterPro" id="IPR011333">
    <property type="entry name" value="SKP1/BTB/POZ_sf"/>
</dbReference>
<dbReference type="AlphaFoldDB" id="A0AAW0CJ82"/>
<dbReference type="InterPro" id="IPR000210">
    <property type="entry name" value="BTB/POZ_dom"/>
</dbReference>
<comment type="caution">
    <text evidence="2">The sequence shown here is derived from an EMBL/GenBank/DDBJ whole genome shotgun (WGS) entry which is preliminary data.</text>
</comment>
<dbReference type="Pfam" id="PF00651">
    <property type="entry name" value="BTB"/>
    <property type="match status" value="1"/>
</dbReference>
<evidence type="ECO:0000259" key="1">
    <source>
        <dbReference type="PROSITE" id="PS50097"/>
    </source>
</evidence>
<sequence length="298" mass="33960">MPAEEVARLPSTVSQRFDLPASDITLQSSDKVLFRIHRVNLEMHSQVFADAGGSTIGTLDDEIVPLSEPSAVLELMLQYIYLQRQPDLRQVEFNLMKDLAEAVEKYEIFCAMGVCSQRMRECIAEHPIEVLLYAVRHKYPEIASESAEAAIGMSPYLMLSRLPQSIFAAWIEYTDTYQNLLAKEYSRFGPTRLHKGITTPCDVWHEQYAIIASELSGGIYTSNGKGRPRTSSFLGFYPQDHGGGRGRPHHVIARLPALLERRQALCGDRCGDCKRELGYWIHQSERDWREARRFSEYL</sequence>
<protein>
    <recommendedName>
        <fullName evidence="1">BTB domain-containing protein</fullName>
    </recommendedName>
</protein>
<dbReference type="PROSITE" id="PS50097">
    <property type="entry name" value="BTB"/>
    <property type="match status" value="1"/>
</dbReference>
<evidence type="ECO:0000313" key="3">
    <source>
        <dbReference type="Proteomes" id="UP001383192"/>
    </source>
</evidence>
<dbReference type="Proteomes" id="UP001383192">
    <property type="component" value="Unassembled WGS sequence"/>
</dbReference>
<dbReference type="EMBL" id="JAYKXP010000042">
    <property type="protein sequence ID" value="KAK7038830.1"/>
    <property type="molecule type" value="Genomic_DNA"/>
</dbReference>
<accession>A0AAW0CJ82</accession>
<evidence type="ECO:0000313" key="2">
    <source>
        <dbReference type="EMBL" id="KAK7038830.1"/>
    </source>
</evidence>
<name>A0AAW0CJ82_9AGAR</name>
<dbReference type="SUPFAM" id="SSF54695">
    <property type="entry name" value="POZ domain"/>
    <property type="match status" value="1"/>
</dbReference>
<organism evidence="2 3">
    <name type="scientific">Paramarasmius palmivorus</name>
    <dbReference type="NCBI Taxonomy" id="297713"/>
    <lineage>
        <taxon>Eukaryota</taxon>
        <taxon>Fungi</taxon>
        <taxon>Dikarya</taxon>
        <taxon>Basidiomycota</taxon>
        <taxon>Agaricomycotina</taxon>
        <taxon>Agaricomycetes</taxon>
        <taxon>Agaricomycetidae</taxon>
        <taxon>Agaricales</taxon>
        <taxon>Marasmiineae</taxon>
        <taxon>Marasmiaceae</taxon>
        <taxon>Paramarasmius</taxon>
    </lineage>
</organism>
<feature type="domain" description="BTB" evidence="1">
    <location>
        <begin position="22"/>
        <end position="81"/>
    </location>
</feature>
<proteinExistence type="predicted"/>